<gene>
    <name evidence="1" type="ORF">HHL27_15770</name>
</gene>
<organism evidence="1 2">
    <name type="scientific">Novosphingobium olei</name>
    <dbReference type="NCBI Taxonomy" id="2728851"/>
    <lineage>
        <taxon>Bacteria</taxon>
        <taxon>Pseudomonadati</taxon>
        <taxon>Pseudomonadota</taxon>
        <taxon>Alphaproteobacteria</taxon>
        <taxon>Sphingomonadales</taxon>
        <taxon>Sphingomonadaceae</taxon>
        <taxon>Novosphingobium</taxon>
    </lineage>
</organism>
<accession>A0A7Y0BRA4</accession>
<evidence type="ECO:0000313" key="2">
    <source>
        <dbReference type="Proteomes" id="UP000583556"/>
    </source>
</evidence>
<dbReference type="Proteomes" id="UP000583556">
    <property type="component" value="Unassembled WGS sequence"/>
</dbReference>
<keyword evidence="2" id="KW-1185">Reference proteome</keyword>
<evidence type="ECO:0000313" key="1">
    <source>
        <dbReference type="EMBL" id="NML95132.1"/>
    </source>
</evidence>
<name>A0A7Y0BRA4_9SPHN</name>
<sequence length="125" mass="13442">MSPPPLPLCTLAWSPDLANALAETAAAVARLDARICASSWAPAWRLRASWAGYAAALRLQAFAVDEIDSIAHACGLQLAGRPRLETAADPFAAFAPWEARLAEPHGRHWREDLPFSFDPPQVSAA</sequence>
<dbReference type="EMBL" id="JABBGM010000007">
    <property type="protein sequence ID" value="NML95132.1"/>
    <property type="molecule type" value="Genomic_DNA"/>
</dbReference>
<reference evidence="1 2" key="1">
    <citation type="submission" date="2020-04" db="EMBL/GenBank/DDBJ databases">
        <title>Novosphingobium sp. TW-4 isolated from soil.</title>
        <authorList>
            <person name="Dahal R.H."/>
            <person name="Chaudhary D.K."/>
        </authorList>
    </citation>
    <scope>NUCLEOTIDE SEQUENCE [LARGE SCALE GENOMIC DNA]</scope>
    <source>
        <strain evidence="1 2">TW-4</strain>
    </source>
</reference>
<comment type="caution">
    <text evidence="1">The sequence shown here is derived from an EMBL/GenBank/DDBJ whole genome shotgun (WGS) entry which is preliminary data.</text>
</comment>
<dbReference type="AlphaFoldDB" id="A0A7Y0BRA4"/>
<proteinExistence type="predicted"/>
<dbReference type="RefSeq" id="WP_169494342.1">
    <property type="nucleotide sequence ID" value="NZ_JABBGM010000007.1"/>
</dbReference>
<protein>
    <submittedName>
        <fullName evidence="1">Uncharacterized protein</fullName>
    </submittedName>
</protein>